<organism evidence="2 3">
    <name type="scientific">Herpetosiphon geysericola</name>
    <dbReference type="NCBI Taxonomy" id="70996"/>
    <lineage>
        <taxon>Bacteria</taxon>
        <taxon>Bacillati</taxon>
        <taxon>Chloroflexota</taxon>
        <taxon>Chloroflexia</taxon>
        <taxon>Herpetosiphonales</taxon>
        <taxon>Herpetosiphonaceae</taxon>
        <taxon>Herpetosiphon</taxon>
    </lineage>
</organism>
<dbReference type="STRING" id="70996.SE18_01130"/>
<sequence length="761" mass="83659">MRSTLRLSIGLVSVALLALSSLLGVNARQPASGLPISGTWDSSLGQNLQQPATISSLTLDQNGDLYVVGDFHSVNGQAINGLTKWDGATWTNYNLHADDINKIRAVATYSNTLYVAGQFTDLQNRQINHIAAWDGTNFQAFGEGLWGTLEQEFAEPIAYALHVYSDTLYIGGNFSGFNGWQSFGVAQWNGTVTPQLIEFNDTVSSFISTPEGLVAAGEFWKFNFQPAQLARLEQNQWVPINFGWPTMHLQAYTIGISTYLVTRSWYAPFPSQVYRWHNSQRELIGPTHPGPIDALVGFDNTLYMQSGNQLWVLNQDQWVPAQLPFEITKLSALASDGETLYLGGHMTLDGQPQQLVAWDGSTAQGLGSFVGKQHVQAIAGDLGQPMIITKQLTATNLGTIQRWSGSQWNTLATGDTALIEAQLHSLGQQAYVLLNFPRALSIAAPASNIWHWENNAWQSGVLSTTSYIKWHRSGQQLFTLLAPMQANLPITGLVEFDGQNLIQRQTSESYWDYGEQIFVHQNQFTRIEFEALQWVYFLHLSHWNGTKWQDVKIHELGKIDHHFVAWNNELYMANSDGQFYRFDQALNLIEIAQFNGPITTMQGLEGGGLYIGGDFMQVDGVTTGPIARFDGNSFSALASYPNGAVRKLAVDYNRLYAVGDFSKVGETDSLGVAVFNFASPELTPTPTNTPTATNTATVTNTPMPTNIATATSTPTTATATSTPTPTNTPTPTSTPSATISPTPIAPLYRLYAPLTMARIDR</sequence>
<protein>
    <submittedName>
        <fullName evidence="2">Uncharacterized protein</fullName>
    </submittedName>
</protein>
<feature type="region of interest" description="Disordered" evidence="1">
    <location>
        <begin position="684"/>
        <end position="741"/>
    </location>
</feature>
<dbReference type="EMBL" id="LGKP01000004">
    <property type="protein sequence ID" value="KPL91632.1"/>
    <property type="molecule type" value="Genomic_DNA"/>
</dbReference>
<dbReference type="Proteomes" id="UP000050277">
    <property type="component" value="Unassembled WGS sequence"/>
</dbReference>
<dbReference type="RefSeq" id="WP_054532579.1">
    <property type="nucleotide sequence ID" value="NZ_LGKP01000004.1"/>
</dbReference>
<evidence type="ECO:0000256" key="1">
    <source>
        <dbReference type="SAM" id="MobiDB-lite"/>
    </source>
</evidence>
<evidence type="ECO:0000313" key="3">
    <source>
        <dbReference type="Proteomes" id="UP000050277"/>
    </source>
</evidence>
<name>A0A0P6Z331_9CHLR</name>
<dbReference type="AlphaFoldDB" id="A0A0P6Z331"/>
<comment type="caution">
    <text evidence="2">The sequence shown here is derived from an EMBL/GenBank/DDBJ whole genome shotgun (WGS) entry which is preliminary data.</text>
</comment>
<accession>A0A0P6Z331</accession>
<proteinExistence type="predicted"/>
<reference evidence="2 3" key="1">
    <citation type="submission" date="2015-07" db="EMBL/GenBank/DDBJ databases">
        <title>Whole genome sequence of Herpetosiphon geysericola DSM 7119.</title>
        <authorList>
            <person name="Hemp J."/>
            <person name="Ward L.M."/>
            <person name="Pace L.A."/>
            <person name="Fischer W.W."/>
        </authorList>
    </citation>
    <scope>NUCLEOTIDE SEQUENCE [LARGE SCALE GENOMIC DNA]</scope>
    <source>
        <strain evidence="2 3">DSM 7119</strain>
    </source>
</reference>
<keyword evidence="3" id="KW-1185">Reference proteome</keyword>
<dbReference type="SUPFAM" id="SSF69322">
    <property type="entry name" value="Tricorn protease domain 2"/>
    <property type="match status" value="1"/>
</dbReference>
<gene>
    <name evidence="2" type="ORF">SE18_01130</name>
</gene>
<evidence type="ECO:0000313" key="2">
    <source>
        <dbReference type="EMBL" id="KPL91632.1"/>
    </source>
</evidence>